<dbReference type="PROSITE" id="PS50003">
    <property type="entry name" value="PH_DOMAIN"/>
    <property type="match status" value="1"/>
</dbReference>
<gene>
    <name evidence="18" type="primary">Osbpl10</name>
</gene>
<evidence type="ECO:0000256" key="4">
    <source>
        <dbReference type="ARBA" id="ARBA00022490"/>
    </source>
</evidence>
<dbReference type="GO" id="GO:0001786">
    <property type="term" value="F:phosphatidylserine binding"/>
    <property type="evidence" value="ECO:0007669"/>
    <property type="project" value="Ensembl"/>
</dbReference>
<dbReference type="GO" id="GO:0016020">
    <property type="term" value="C:membrane"/>
    <property type="evidence" value="ECO:0007669"/>
    <property type="project" value="TreeGrafter"/>
</dbReference>
<evidence type="ECO:0000256" key="8">
    <source>
        <dbReference type="ARBA" id="ARBA00023055"/>
    </source>
</evidence>
<organism evidence="18 19">
    <name type="scientific">Jaculus jaculus</name>
    <name type="common">Lesser Egyptian jerboa</name>
    <dbReference type="NCBI Taxonomy" id="51337"/>
    <lineage>
        <taxon>Eukaryota</taxon>
        <taxon>Metazoa</taxon>
        <taxon>Chordata</taxon>
        <taxon>Craniata</taxon>
        <taxon>Vertebrata</taxon>
        <taxon>Euteleostomi</taxon>
        <taxon>Mammalia</taxon>
        <taxon>Eutheria</taxon>
        <taxon>Euarchontoglires</taxon>
        <taxon>Glires</taxon>
        <taxon>Rodentia</taxon>
        <taxon>Myomorpha</taxon>
        <taxon>Dipodoidea</taxon>
        <taxon>Dipodidae</taxon>
        <taxon>Dipodinae</taxon>
        <taxon>Jaculus</taxon>
    </lineage>
</organism>
<dbReference type="Gene3D" id="2.30.29.30">
    <property type="entry name" value="Pleckstrin-homology domain (PH domain)/Phosphotyrosine-binding domain (PTB)"/>
    <property type="match status" value="1"/>
</dbReference>
<evidence type="ECO:0000256" key="6">
    <source>
        <dbReference type="ARBA" id="ARBA00022553"/>
    </source>
</evidence>
<dbReference type="InterPro" id="IPR001849">
    <property type="entry name" value="PH_domain"/>
</dbReference>
<evidence type="ECO:0000256" key="3">
    <source>
        <dbReference type="ARBA" id="ARBA00022481"/>
    </source>
</evidence>
<feature type="domain" description="PH" evidence="17">
    <location>
        <begin position="75"/>
        <end position="172"/>
    </location>
</feature>
<dbReference type="Pfam" id="PF01237">
    <property type="entry name" value="Oxysterol_BP"/>
    <property type="match status" value="2"/>
</dbReference>
<dbReference type="InterPro" id="IPR018494">
    <property type="entry name" value="Oxysterol-bd_CS"/>
</dbReference>
<reference evidence="18" key="1">
    <citation type="submission" date="2025-08" db="UniProtKB">
        <authorList>
            <consortium name="Ensembl"/>
        </authorList>
    </citation>
    <scope>IDENTIFICATION</scope>
</reference>
<keyword evidence="11" id="KW-0206">Cytoskeleton</keyword>
<evidence type="ECO:0000256" key="16">
    <source>
        <dbReference type="SAM" id="MobiDB-lite"/>
    </source>
</evidence>
<keyword evidence="4" id="KW-0963">Cytoplasm</keyword>
<dbReference type="PROSITE" id="PS01013">
    <property type="entry name" value="OSBP"/>
    <property type="match status" value="1"/>
</dbReference>
<reference evidence="18" key="2">
    <citation type="submission" date="2025-09" db="UniProtKB">
        <authorList>
            <consortium name="Ensembl"/>
        </authorList>
    </citation>
    <scope>IDENTIFICATION</scope>
</reference>
<feature type="compositionally biased region" description="Low complexity" evidence="16">
    <location>
        <begin position="15"/>
        <end position="48"/>
    </location>
</feature>
<evidence type="ECO:0000256" key="10">
    <source>
        <dbReference type="ARBA" id="ARBA00023121"/>
    </source>
</evidence>
<keyword evidence="6" id="KW-0597">Phosphoprotein</keyword>
<keyword evidence="8 15" id="KW-0445">Lipid transport</keyword>
<dbReference type="InterPro" id="IPR037239">
    <property type="entry name" value="OSBP_sf"/>
</dbReference>
<evidence type="ECO:0000256" key="1">
    <source>
        <dbReference type="ARBA" id="ARBA00004245"/>
    </source>
</evidence>
<dbReference type="Gene3D" id="1.10.287.2720">
    <property type="match status" value="1"/>
</dbReference>
<feature type="compositionally biased region" description="Low complexity" evidence="16">
    <location>
        <begin position="178"/>
        <end position="194"/>
    </location>
</feature>
<dbReference type="AlphaFoldDB" id="A0A8C5L149"/>
<dbReference type="InterPro" id="IPR011993">
    <property type="entry name" value="PH-like_dom_sf"/>
</dbReference>
<dbReference type="GO" id="GO:0006629">
    <property type="term" value="P:lipid metabolic process"/>
    <property type="evidence" value="ECO:0007669"/>
    <property type="project" value="UniProtKB-KW"/>
</dbReference>
<evidence type="ECO:0000256" key="15">
    <source>
        <dbReference type="RuleBase" id="RU003845"/>
    </source>
</evidence>
<dbReference type="FunFam" id="3.30.70.3490:FF:000001">
    <property type="entry name" value="Oxysterol-binding protein"/>
    <property type="match status" value="1"/>
</dbReference>
<feature type="compositionally biased region" description="Polar residues" evidence="16">
    <location>
        <begin position="199"/>
        <end position="208"/>
    </location>
</feature>
<protein>
    <recommendedName>
        <fullName evidence="15">Oxysterol-binding protein</fullName>
    </recommendedName>
</protein>
<keyword evidence="9" id="KW-0443">Lipid metabolism</keyword>
<dbReference type="OMA" id="GQHHNRT"/>
<evidence type="ECO:0000256" key="7">
    <source>
        <dbReference type="ARBA" id="ARBA00023054"/>
    </source>
</evidence>
<evidence type="ECO:0000259" key="17">
    <source>
        <dbReference type="PROSITE" id="PS50003"/>
    </source>
</evidence>
<feature type="region of interest" description="Disordered" evidence="16">
    <location>
        <begin position="174"/>
        <end position="229"/>
    </location>
</feature>
<dbReference type="InterPro" id="IPR000648">
    <property type="entry name" value="Oxysterol-bd"/>
</dbReference>
<dbReference type="PANTHER" id="PTHR10972:SF47">
    <property type="entry name" value="OXYSTEROL-BINDING PROTEIN-RELATED PROTEIN 10"/>
    <property type="match status" value="1"/>
</dbReference>
<dbReference type="SMART" id="SM00233">
    <property type="entry name" value="PH"/>
    <property type="match status" value="1"/>
</dbReference>
<dbReference type="GeneTree" id="ENSGT00940000157880"/>
<evidence type="ECO:0000256" key="12">
    <source>
        <dbReference type="ARBA" id="ARBA00060258"/>
    </source>
</evidence>
<keyword evidence="5" id="KW-0444">Lipid biosynthesis</keyword>
<dbReference type="Gene3D" id="2.40.160.120">
    <property type="match status" value="1"/>
</dbReference>
<keyword evidence="2 15" id="KW-0813">Transport</keyword>
<evidence type="ECO:0000256" key="2">
    <source>
        <dbReference type="ARBA" id="ARBA00022448"/>
    </source>
</evidence>
<dbReference type="Ensembl" id="ENSJJAT00000023608.1">
    <property type="protein sequence ID" value="ENSJJAP00000017091.1"/>
    <property type="gene ID" value="ENSJJAG00000018740.1"/>
</dbReference>
<comment type="subunit">
    <text evidence="13">Interacts with OSBPL9. Interacts with DIAPH1.</text>
</comment>
<dbReference type="SUPFAM" id="SSF50729">
    <property type="entry name" value="PH domain-like"/>
    <property type="match status" value="1"/>
</dbReference>
<dbReference type="FunFam" id="2.40.160.120:FF:000002">
    <property type="entry name" value="Oxysterol-binding protein"/>
    <property type="match status" value="1"/>
</dbReference>
<comment type="function">
    <text evidence="12">Probable lipid transporter involved in lipid countertransport between the endoplasmic reticulum and the plasma membrane. Its ability to bind phosphatidylserine, suggests that it specifically exchanges phosphatidylserine with phosphatidylinositol 4-phosphate (PI4P), delivering phosphatidylserine to the plasma membrane in exchange for PI4P. Plays a role in negative regulation of lipid biosynthesis. Negatively regulates APOB secretion from hepatocytes. Binds cholesterol and acidic phospholipids. Also binds 25-hydroxycholesterol. Binds phosphatidylserine.</text>
</comment>
<dbReference type="Proteomes" id="UP000694385">
    <property type="component" value="Unassembled WGS sequence"/>
</dbReference>
<accession>A0A8C5L149</accession>
<dbReference type="GO" id="GO:0005829">
    <property type="term" value="C:cytosol"/>
    <property type="evidence" value="ECO:0007669"/>
    <property type="project" value="TreeGrafter"/>
</dbReference>
<dbReference type="Gene3D" id="3.30.70.3490">
    <property type="match status" value="1"/>
</dbReference>
<keyword evidence="10" id="KW-0446">Lipid-binding</keyword>
<evidence type="ECO:0000256" key="5">
    <source>
        <dbReference type="ARBA" id="ARBA00022516"/>
    </source>
</evidence>
<feature type="region of interest" description="Disordered" evidence="16">
    <location>
        <begin position="1"/>
        <end position="74"/>
    </location>
</feature>
<proteinExistence type="inferred from homology"/>
<dbReference type="SUPFAM" id="SSF144000">
    <property type="entry name" value="Oxysterol-binding protein-like"/>
    <property type="match status" value="1"/>
</dbReference>
<evidence type="ECO:0000256" key="13">
    <source>
        <dbReference type="ARBA" id="ARBA00062201"/>
    </source>
</evidence>
<feature type="region of interest" description="Disordered" evidence="16">
    <location>
        <begin position="448"/>
        <end position="467"/>
    </location>
</feature>
<sequence>MERTIQGADGGGGSNSSSRSSSRATSAGSSPSCSLSVRGVSGRSVASVGLGGGGSRSSPGSVATSLSGGGGRRREPALEGVLSKYTNLLQGWQNRYFVLDFEAGLLQYFVNEQSKHQKPRGVLSLSGAIVSLSDEAPHMLMVYSANGEMYKLRAADAKERQFWVTQLRACAKHHMEASSKSTPSSRSRSLTLLPHGTPHSASPCSQRHLSAGAPGVVTHHKSPAAARRAKSQYSGQLHEVREMMNHVEGQQKNLVHAIESLPGSGPLTSLDQDLLLLKATSAATLSCLGECLTLLQQSVRQAGPPSQKPGAPENILGWHGPKSHSTEQLKNGTFGSLPSASANITWAVLPSSADEEPAPPPPEPEVVLPTFILEKRSLLEMYADFMAHPDLLLAVTAGATPEERVICFVEYYLTAFHEGRKGTLAKKPYNPIIGETFHCSWEVPKDRVKPKRTASPSPTGCHEYPVAEDPSESYKLRFVAEQVSHHPPISCFYCECKEKRLCVNTHVWTKSKFLGMSVGVSMIGEGVLRLLDHGEDYVFTLPSAYARSILTVPWVELGGKVNISCAKTGYSATVTFHTKPFYGGKVHRVTAEVKHNLTNTIVCKAHGEWNGTLEFTYSNGETKVIDTTTLPVYPKKIRPLEKQGPMESRNLWQEVTRYLRLGDIEAATEHKRRLEEKQRAEERRRETLCTPWRPKYFIPEGDGWVYFSPLWKAH</sequence>
<keyword evidence="3" id="KW-0488">Methylation</keyword>
<dbReference type="FunFam" id="2.30.29.30:FF:000278">
    <property type="entry name" value="Oxysterol-binding protein"/>
    <property type="match status" value="1"/>
</dbReference>
<dbReference type="Pfam" id="PF00169">
    <property type="entry name" value="PH"/>
    <property type="match status" value="1"/>
</dbReference>
<evidence type="ECO:0000256" key="9">
    <source>
        <dbReference type="ARBA" id="ARBA00023098"/>
    </source>
</evidence>
<dbReference type="PANTHER" id="PTHR10972">
    <property type="entry name" value="OXYSTEROL-BINDING PROTEIN-RELATED"/>
    <property type="match status" value="1"/>
</dbReference>
<dbReference type="CDD" id="cd13291">
    <property type="entry name" value="PH_ORP10_ORP11"/>
    <property type="match status" value="1"/>
</dbReference>
<keyword evidence="7" id="KW-0175">Coiled coil</keyword>
<comment type="similarity">
    <text evidence="14">Belongs to the OSBP family.</text>
</comment>
<evidence type="ECO:0000256" key="11">
    <source>
        <dbReference type="ARBA" id="ARBA00023212"/>
    </source>
</evidence>
<keyword evidence="19" id="KW-1185">Reference proteome</keyword>
<dbReference type="GO" id="GO:0005856">
    <property type="term" value="C:cytoskeleton"/>
    <property type="evidence" value="ECO:0007669"/>
    <property type="project" value="UniProtKB-SubCell"/>
</dbReference>
<dbReference type="GO" id="GO:0015485">
    <property type="term" value="F:cholesterol binding"/>
    <property type="evidence" value="ECO:0007669"/>
    <property type="project" value="Ensembl"/>
</dbReference>
<evidence type="ECO:0000256" key="14">
    <source>
        <dbReference type="RuleBase" id="RU003844"/>
    </source>
</evidence>
<evidence type="ECO:0000313" key="18">
    <source>
        <dbReference type="Ensembl" id="ENSJJAP00000017091.1"/>
    </source>
</evidence>
<dbReference type="FunFam" id="1.10.287.2720:FF:000001">
    <property type="entry name" value="Oxysterol-binding OBPalpha"/>
    <property type="match status" value="1"/>
</dbReference>
<dbReference type="GO" id="GO:0006869">
    <property type="term" value="P:lipid transport"/>
    <property type="evidence" value="ECO:0007669"/>
    <property type="project" value="UniProtKB-KW"/>
</dbReference>
<comment type="subcellular location">
    <subcellularLocation>
        <location evidence="1">Cytoplasm</location>
        <location evidence="1">Cytoskeleton</location>
    </subcellularLocation>
</comment>
<evidence type="ECO:0000313" key="19">
    <source>
        <dbReference type="Proteomes" id="UP000694385"/>
    </source>
</evidence>
<feature type="compositionally biased region" description="Basic residues" evidence="16">
    <location>
        <begin position="218"/>
        <end position="229"/>
    </location>
</feature>
<name>A0A8C5L149_JACJA</name>